<feature type="transmembrane region" description="Helical" evidence="1">
    <location>
        <begin position="12"/>
        <end position="33"/>
    </location>
</feature>
<protein>
    <submittedName>
        <fullName evidence="2">Uncharacterized protein</fullName>
    </submittedName>
</protein>
<keyword evidence="3" id="KW-1185">Reference proteome</keyword>
<evidence type="ECO:0000313" key="2">
    <source>
        <dbReference type="EMBL" id="CAB4308966.1"/>
    </source>
</evidence>
<dbReference type="EMBL" id="CAEKKB010000004">
    <property type="protein sequence ID" value="CAB4308966.1"/>
    <property type="molecule type" value="Genomic_DNA"/>
</dbReference>
<sequence>MAEMDTQKERIWDLLSFGGVGFWGWRFGLGFWALKWERGRGRDGYFGGGMIVLAMAILLWDFEILRLRG</sequence>
<keyword evidence="1" id="KW-1133">Transmembrane helix</keyword>
<dbReference type="Proteomes" id="UP000507245">
    <property type="component" value="Unassembled WGS sequence"/>
</dbReference>
<evidence type="ECO:0000313" key="3">
    <source>
        <dbReference type="Proteomes" id="UP000507245"/>
    </source>
</evidence>
<reference evidence="3" key="1">
    <citation type="journal article" date="2020" name="Genome Biol.">
        <title>Gamete binning: chromosome-level and haplotype-resolved genome assembly enabled by high-throughput single-cell sequencing of gamete genomes.</title>
        <authorList>
            <person name="Campoy J.A."/>
            <person name="Sun H."/>
            <person name="Goel M."/>
            <person name="Jiao W.-B."/>
            <person name="Folz-Donahue K."/>
            <person name="Wang N."/>
            <person name="Rubio M."/>
            <person name="Liu C."/>
            <person name="Kukat C."/>
            <person name="Ruiz D."/>
            <person name="Huettel B."/>
            <person name="Schneeberger K."/>
        </authorList>
    </citation>
    <scope>NUCLEOTIDE SEQUENCE [LARGE SCALE GENOMIC DNA]</scope>
    <source>
        <strain evidence="3">cv. Rojo Pasion</strain>
    </source>
</reference>
<feature type="transmembrane region" description="Helical" evidence="1">
    <location>
        <begin position="45"/>
        <end position="65"/>
    </location>
</feature>
<keyword evidence="1" id="KW-0812">Transmembrane</keyword>
<organism evidence="2 3">
    <name type="scientific">Prunus armeniaca</name>
    <name type="common">Apricot</name>
    <name type="synonym">Armeniaca vulgaris</name>
    <dbReference type="NCBI Taxonomy" id="36596"/>
    <lineage>
        <taxon>Eukaryota</taxon>
        <taxon>Viridiplantae</taxon>
        <taxon>Streptophyta</taxon>
        <taxon>Embryophyta</taxon>
        <taxon>Tracheophyta</taxon>
        <taxon>Spermatophyta</taxon>
        <taxon>Magnoliopsida</taxon>
        <taxon>eudicotyledons</taxon>
        <taxon>Gunneridae</taxon>
        <taxon>Pentapetalae</taxon>
        <taxon>rosids</taxon>
        <taxon>fabids</taxon>
        <taxon>Rosales</taxon>
        <taxon>Rosaceae</taxon>
        <taxon>Amygdaloideae</taxon>
        <taxon>Amygdaleae</taxon>
        <taxon>Prunus</taxon>
    </lineage>
</organism>
<keyword evidence="1" id="KW-0472">Membrane</keyword>
<proteinExistence type="predicted"/>
<evidence type="ECO:0000256" key="1">
    <source>
        <dbReference type="SAM" id="Phobius"/>
    </source>
</evidence>
<accession>A0A6J5X4L8</accession>
<name>A0A6J5X4L8_PRUAR</name>
<dbReference type="AlphaFoldDB" id="A0A6J5X4L8"/>
<gene>
    <name evidence="2" type="ORF">ORAREDHAP_LOCUS29462</name>
</gene>